<organism evidence="2 3">
    <name type="scientific">Bacillus salacetis</name>
    <dbReference type="NCBI Taxonomy" id="2315464"/>
    <lineage>
        <taxon>Bacteria</taxon>
        <taxon>Bacillati</taxon>
        <taxon>Bacillota</taxon>
        <taxon>Bacilli</taxon>
        <taxon>Bacillales</taxon>
        <taxon>Bacillaceae</taxon>
        <taxon>Bacillus</taxon>
    </lineage>
</organism>
<comment type="caution">
    <text evidence="2">The sequence shown here is derived from an EMBL/GenBank/DDBJ whole genome shotgun (WGS) entry which is preliminary data.</text>
</comment>
<sequence>MNLKNRIWLVPSILSLASLILAVATIMIDYHFADSIKEFLPGLMKTKIGLAQTVLSTIA</sequence>
<gene>
    <name evidence="2" type="ORF">D3H55_02385</name>
</gene>
<evidence type="ECO:0000313" key="3">
    <source>
        <dbReference type="Proteomes" id="UP000265801"/>
    </source>
</evidence>
<reference evidence="2 3" key="1">
    <citation type="submission" date="2018-09" db="EMBL/GenBank/DDBJ databases">
        <title>Bacillus saliacetes sp. nov., isolated from Thai shrimp paste (Ka-pi).</title>
        <authorList>
            <person name="Daroonpunt R."/>
            <person name="Tanasupawat S."/>
            <person name="Yiamsombut S."/>
        </authorList>
    </citation>
    <scope>NUCLEOTIDE SEQUENCE [LARGE SCALE GENOMIC DNA]</scope>
    <source>
        <strain evidence="2 3">SKP7-4</strain>
    </source>
</reference>
<feature type="transmembrane region" description="Helical" evidence="1">
    <location>
        <begin position="7"/>
        <end position="28"/>
    </location>
</feature>
<proteinExistence type="predicted"/>
<dbReference type="EMBL" id="QXIR01000002">
    <property type="protein sequence ID" value="RIW38405.1"/>
    <property type="molecule type" value="Genomic_DNA"/>
</dbReference>
<evidence type="ECO:0000313" key="2">
    <source>
        <dbReference type="EMBL" id="RIW38405.1"/>
    </source>
</evidence>
<keyword evidence="1" id="KW-0472">Membrane</keyword>
<accession>A0A3A1R5W3</accession>
<keyword evidence="1" id="KW-1133">Transmembrane helix</keyword>
<dbReference type="AlphaFoldDB" id="A0A3A1R5W3"/>
<keyword evidence="3" id="KW-1185">Reference proteome</keyword>
<dbReference type="RefSeq" id="WP_119545303.1">
    <property type="nucleotide sequence ID" value="NZ_QXIR01000002.1"/>
</dbReference>
<evidence type="ECO:0000256" key="1">
    <source>
        <dbReference type="SAM" id="Phobius"/>
    </source>
</evidence>
<dbReference type="Proteomes" id="UP000265801">
    <property type="component" value="Unassembled WGS sequence"/>
</dbReference>
<keyword evidence="1" id="KW-0812">Transmembrane</keyword>
<name>A0A3A1R5W3_9BACI</name>
<protein>
    <submittedName>
        <fullName evidence="2">Uncharacterized protein</fullName>
    </submittedName>
</protein>